<dbReference type="RefSeq" id="WP_153467352.1">
    <property type="nucleotide sequence ID" value="NZ_WBOF01000002.1"/>
</dbReference>
<protein>
    <recommendedName>
        <fullName evidence="3">Nuclear transport factor 2 family protein</fullName>
    </recommendedName>
</protein>
<comment type="caution">
    <text evidence="1">The sequence shown here is derived from an EMBL/GenBank/DDBJ whole genome shotgun (WGS) entry which is preliminary data.</text>
</comment>
<evidence type="ECO:0000313" key="2">
    <source>
        <dbReference type="Proteomes" id="UP000450000"/>
    </source>
</evidence>
<evidence type="ECO:0000313" key="1">
    <source>
        <dbReference type="EMBL" id="MQS16483.1"/>
    </source>
</evidence>
<dbReference type="EMBL" id="WBOF01000002">
    <property type="protein sequence ID" value="MQS16483.1"/>
    <property type="molecule type" value="Genomic_DNA"/>
</dbReference>
<reference evidence="1 2" key="1">
    <citation type="submission" date="2019-09" db="EMBL/GenBank/DDBJ databases">
        <title>Genome Sequences of Streptomyces kaniharaensis ATCC 21070.</title>
        <authorList>
            <person name="Zhu W."/>
            <person name="De Crecy-Lagard V."/>
            <person name="Richards N.G."/>
        </authorList>
    </citation>
    <scope>NUCLEOTIDE SEQUENCE [LARGE SCALE GENOMIC DNA]</scope>
    <source>
        <strain evidence="1 2">SF-557</strain>
    </source>
</reference>
<gene>
    <name evidence="1" type="ORF">F7Q99_30885</name>
</gene>
<dbReference type="Proteomes" id="UP000450000">
    <property type="component" value="Unassembled WGS sequence"/>
</dbReference>
<organism evidence="1 2">
    <name type="scientific">Streptomyces kaniharaensis</name>
    <dbReference type="NCBI Taxonomy" id="212423"/>
    <lineage>
        <taxon>Bacteria</taxon>
        <taxon>Bacillati</taxon>
        <taxon>Actinomycetota</taxon>
        <taxon>Actinomycetes</taxon>
        <taxon>Kitasatosporales</taxon>
        <taxon>Streptomycetaceae</taxon>
        <taxon>Streptomyces</taxon>
    </lineage>
</organism>
<keyword evidence="2" id="KW-1185">Reference proteome</keyword>
<proteinExistence type="predicted"/>
<dbReference type="OrthoDB" id="3387754at2"/>
<dbReference type="AlphaFoldDB" id="A0A6N7L3Q1"/>
<sequence length="204" mass="20909">MTRNQTAVVRRGPSGGLHRSTAVVLGVGMALAMSACSSKADKVAAAPSVQVPSPTSATATPSTVPTAKATADVLAVYQAYTDAKVAAMTTGHADPDKLLLVATGDAYDNLAGDITRAQQAGIVYKGTEVTHPQVTALNLSDSPQKATLTDCIDVSNWTAVFSSTGANAAATGMPGHLFVNVEAVQNTGSTWRISAYTPDRSRTC</sequence>
<evidence type="ECO:0008006" key="3">
    <source>
        <dbReference type="Google" id="ProtNLM"/>
    </source>
</evidence>
<accession>A0A6N7L3Q1</accession>
<name>A0A6N7L3Q1_9ACTN</name>